<protein>
    <recommendedName>
        <fullName evidence="4">Outer membrane protein assembly factor BamB</fullName>
    </recommendedName>
</protein>
<evidence type="ECO:0000256" key="1">
    <source>
        <dbReference type="ARBA" id="ARBA00022729"/>
    </source>
</evidence>
<proteinExistence type="inferred from homology"/>
<evidence type="ECO:0000256" key="3">
    <source>
        <dbReference type="ARBA" id="ARBA00023237"/>
    </source>
</evidence>
<name>A0A2Z6DWJ0_HYDTE</name>
<feature type="chain" id="PRO_5016473060" description="Outer membrane protein assembly factor BamB" evidence="5">
    <location>
        <begin position="27"/>
        <end position="388"/>
    </location>
</feature>
<evidence type="ECO:0000256" key="4">
    <source>
        <dbReference type="HAMAP-Rule" id="MF_00923"/>
    </source>
</evidence>
<keyword evidence="1 4" id="KW-0732">Signal</keyword>
<keyword evidence="4" id="KW-0449">Lipoprotein</keyword>
<dbReference type="InterPro" id="IPR017687">
    <property type="entry name" value="BamB"/>
</dbReference>
<keyword evidence="2 4" id="KW-0472">Membrane</keyword>
<dbReference type="RefSeq" id="WP_119334516.1">
    <property type="nucleotide sequence ID" value="NZ_AP018558.1"/>
</dbReference>
<sequence length="388" mass="41221">MKRFALVRRWLVCAALVVGISGCASLDAINPFAASGPKPAPLPELRDALSLPVRYTERLSAGERRYLTPAPVADGVVAAGGKGEVVLIDANGKEQWRTEVGAPILAGVGSDGRLAAVVTEQGDVVAINVSDGSIRWRQAAALPAVTPPLVHDGLVVVRAADHRLMAFDAFDGKTRWRYERPLPPLSLRQSAPLVAAGGAIFVGYPGGIVAALDPNRGQPFFELTVAPPKGTTEIERLTDIVGPVVLDNQELCAAAYQSRIACFDLNTGREVVTSAIATRVGIDRDLRSVITVDEVDRIVAIDLFNGQPRWQNDSLVYRQLTRPVVFGDVALVGDAQGYLHAVDLSDGQVRARTRIGSGAIVVAPQRLADGAVVVQNQDGTVAVVERAR</sequence>
<dbReference type="NCBIfam" id="TIGR03300">
    <property type="entry name" value="assembly_YfgL"/>
    <property type="match status" value="1"/>
</dbReference>
<comment type="subunit">
    <text evidence="4">Part of the Bam complex.</text>
</comment>
<evidence type="ECO:0000259" key="6">
    <source>
        <dbReference type="Pfam" id="PF13360"/>
    </source>
</evidence>
<dbReference type="PANTHER" id="PTHR34512:SF30">
    <property type="entry name" value="OUTER MEMBRANE PROTEIN ASSEMBLY FACTOR BAMB"/>
    <property type="match status" value="1"/>
</dbReference>
<comment type="function">
    <text evidence="4">Part of the outer membrane protein assembly complex, which is involved in assembly and insertion of beta-barrel proteins into the outer membrane.</text>
</comment>
<accession>A0A2Z6DWJ0</accession>
<dbReference type="InterPro" id="IPR011047">
    <property type="entry name" value="Quinoprotein_ADH-like_sf"/>
</dbReference>
<dbReference type="Proteomes" id="UP000262004">
    <property type="component" value="Chromosome"/>
</dbReference>
<dbReference type="Pfam" id="PF13360">
    <property type="entry name" value="PQQ_2"/>
    <property type="match status" value="1"/>
</dbReference>
<evidence type="ECO:0000256" key="2">
    <source>
        <dbReference type="ARBA" id="ARBA00023136"/>
    </source>
</evidence>
<keyword evidence="3 4" id="KW-0998">Cell outer membrane</keyword>
<feature type="signal peptide" evidence="5">
    <location>
        <begin position="1"/>
        <end position="26"/>
    </location>
</feature>
<evidence type="ECO:0000256" key="5">
    <source>
        <dbReference type="SAM" id="SignalP"/>
    </source>
</evidence>
<dbReference type="PANTHER" id="PTHR34512">
    <property type="entry name" value="CELL SURFACE PROTEIN"/>
    <property type="match status" value="1"/>
</dbReference>
<evidence type="ECO:0000313" key="8">
    <source>
        <dbReference type="Proteomes" id="UP000262004"/>
    </source>
</evidence>
<dbReference type="EMBL" id="AP018558">
    <property type="protein sequence ID" value="BBD76698.1"/>
    <property type="molecule type" value="Genomic_DNA"/>
</dbReference>
<dbReference type="InterPro" id="IPR018391">
    <property type="entry name" value="PQQ_b-propeller_rpt"/>
</dbReference>
<evidence type="ECO:0000313" key="7">
    <source>
        <dbReference type="EMBL" id="BBD76698.1"/>
    </source>
</evidence>
<dbReference type="InterPro" id="IPR002372">
    <property type="entry name" value="PQQ_rpt_dom"/>
</dbReference>
<comment type="subcellular location">
    <subcellularLocation>
        <location evidence="4">Cell outer membrane</location>
        <topology evidence="4">Lipid-anchor</topology>
    </subcellularLocation>
</comment>
<dbReference type="GO" id="GO:0043165">
    <property type="term" value="P:Gram-negative-bacterium-type cell outer membrane assembly"/>
    <property type="evidence" value="ECO:0007669"/>
    <property type="project" value="UniProtKB-UniRule"/>
</dbReference>
<dbReference type="PROSITE" id="PS51257">
    <property type="entry name" value="PROKAR_LIPOPROTEIN"/>
    <property type="match status" value="1"/>
</dbReference>
<dbReference type="HAMAP" id="MF_00923">
    <property type="entry name" value="OM_assembly_BamB"/>
    <property type="match status" value="1"/>
</dbReference>
<keyword evidence="4" id="KW-0564">Palmitate</keyword>
<dbReference type="GO" id="GO:0009279">
    <property type="term" value="C:cell outer membrane"/>
    <property type="evidence" value="ECO:0007669"/>
    <property type="project" value="UniProtKB-SubCell"/>
</dbReference>
<gene>
    <name evidence="4 7" type="primary">bamB</name>
    <name evidence="7" type="ORF">HPTL_0430</name>
</gene>
<dbReference type="SMART" id="SM00564">
    <property type="entry name" value="PQQ"/>
    <property type="match status" value="4"/>
</dbReference>
<feature type="domain" description="Pyrrolo-quinoline quinone repeat" evidence="6">
    <location>
        <begin position="82"/>
        <end position="312"/>
    </location>
</feature>
<dbReference type="InterPro" id="IPR015943">
    <property type="entry name" value="WD40/YVTN_repeat-like_dom_sf"/>
</dbReference>
<dbReference type="AlphaFoldDB" id="A0A2Z6DWJ0"/>
<dbReference type="KEGG" id="htl:HPTL_0430"/>
<organism evidence="7 8">
    <name type="scientific">Hydrogenophilus thermoluteolus</name>
    <name type="common">Pseudomonas hydrogenothermophila</name>
    <dbReference type="NCBI Taxonomy" id="297"/>
    <lineage>
        <taxon>Bacteria</taxon>
        <taxon>Pseudomonadati</taxon>
        <taxon>Pseudomonadota</taxon>
        <taxon>Hydrogenophilia</taxon>
        <taxon>Hydrogenophilales</taxon>
        <taxon>Hydrogenophilaceae</taxon>
        <taxon>Hydrogenophilus</taxon>
    </lineage>
</organism>
<reference evidence="7 8" key="1">
    <citation type="submission" date="2018-04" db="EMBL/GenBank/DDBJ databases">
        <title>Complete genome sequence of Hydrogenophilus thermoluteolus TH-1.</title>
        <authorList>
            <person name="Arai H."/>
        </authorList>
    </citation>
    <scope>NUCLEOTIDE SEQUENCE [LARGE SCALE GENOMIC DNA]</scope>
    <source>
        <strain evidence="7 8">TH-1</strain>
    </source>
</reference>
<dbReference type="GO" id="GO:0051205">
    <property type="term" value="P:protein insertion into membrane"/>
    <property type="evidence" value="ECO:0007669"/>
    <property type="project" value="UniProtKB-UniRule"/>
</dbReference>
<dbReference type="Gene3D" id="2.130.10.10">
    <property type="entry name" value="YVTN repeat-like/Quinoprotein amine dehydrogenase"/>
    <property type="match status" value="1"/>
</dbReference>
<keyword evidence="8" id="KW-1185">Reference proteome</keyword>
<comment type="similarity">
    <text evidence="4">Belongs to the BamB family.</text>
</comment>
<dbReference type="SUPFAM" id="SSF50998">
    <property type="entry name" value="Quinoprotein alcohol dehydrogenase-like"/>
    <property type="match status" value="1"/>
</dbReference>
<dbReference type="OrthoDB" id="5173551at2"/>